<evidence type="ECO:0000256" key="3">
    <source>
        <dbReference type="ARBA" id="ARBA00022801"/>
    </source>
</evidence>
<dbReference type="Proteomes" id="UP001596528">
    <property type="component" value="Unassembled WGS sequence"/>
</dbReference>
<sequence>MANGDSYEIRGRHLFTHEPVAVRIHDGKIRSISAAGGFDAREEELWIAPGLIDLQINGFAGYDLNLSGVPMEPRVEAVIRMSRAVLRTGTTTFFPTIITAGFEQILDSMTAIRLACEQDPLVDRMVAGIHLEGPYLSELDGPRGAHPKAHIKDPDWTEFMKWQEASGNRIKLVTLAPERPGAISFIEQLVRHGIVASVGHTAASPEEIGRAAEAGARMSTHLGNGAHPQLPRHPNYIWSQLAEDRLWASVIADGHHLHASVLKVISAVKQDRLVLVSDAVHLAGLPPGIYNTHVGGRVELLETGRLQMADNPLLLAGAAVSLMDCVQHMYRALETDLAAALQMATVRPATLIGLSQGRMETGAMADLILFRWNKETKSVQIRQVLKHGTIHTIG</sequence>
<keyword evidence="3 5" id="KW-0378">Hydrolase</keyword>
<dbReference type="RefSeq" id="WP_246068220.1">
    <property type="nucleotide sequence ID" value="NZ_JBHTGQ010000022.1"/>
</dbReference>
<dbReference type="PANTHER" id="PTHR11113">
    <property type="entry name" value="N-ACETYLGLUCOSAMINE-6-PHOSPHATE DEACETYLASE"/>
    <property type="match status" value="1"/>
</dbReference>
<evidence type="ECO:0000256" key="5">
    <source>
        <dbReference type="PIRNR" id="PIRNR038994"/>
    </source>
</evidence>
<evidence type="ECO:0000259" key="6">
    <source>
        <dbReference type="Pfam" id="PF01979"/>
    </source>
</evidence>
<dbReference type="SUPFAM" id="SSF51338">
    <property type="entry name" value="Composite domain of metallo-dependent hydrolases"/>
    <property type="match status" value="1"/>
</dbReference>
<evidence type="ECO:0000256" key="1">
    <source>
        <dbReference type="ARBA" id="ARBA00010716"/>
    </source>
</evidence>
<dbReference type="PANTHER" id="PTHR11113:SF14">
    <property type="entry name" value="N-ACETYLGLUCOSAMINE-6-PHOSPHATE DEACETYLASE"/>
    <property type="match status" value="1"/>
</dbReference>
<gene>
    <name evidence="7" type="ORF">ACFQWB_10050</name>
</gene>
<comment type="similarity">
    <text evidence="1 5">Belongs to the metallo-dependent hydrolases superfamily. NagA family.</text>
</comment>
<dbReference type="Gene3D" id="2.30.40.10">
    <property type="entry name" value="Urease, subunit C, domain 1"/>
    <property type="match status" value="1"/>
</dbReference>
<protein>
    <submittedName>
        <fullName evidence="7">N-acetylglucosamine-6-phosphate deacetylase</fullName>
        <ecNumber evidence="7">3.5.1.25</ecNumber>
    </submittedName>
</protein>
<proteinExistence type="inferred from homology"/>
<dbReference type="InterPro" id="IPR011059">
    <property type="entry name" value="Metal-dep_hydrolase_composite"/>
</dbReference>
<feature type="domain" description="Amidohydrolase-related" evidence="6">
    <location>
        <begin position="47"/>
        <end position="390"/>
    </location>
</feature>
<dbReference type="InterPro" id="IPR003764">
    <property type="entry name" value="GlcNAc_6-P_deAcase"/>
</dbReference>
<dbReference type="SUPFAM" id="SSF51556">
    <property type="entry name" value="Metallo-dependent hydrolases"/>
    <property type="match status" value="1"/>
</dbReference>
<dbReference type="Pfam" id="PF01979">
    <property type="entry name" value="Amidohydro_1"/>
    <property type="match status" value="1"/>
</dbReference>
<comment type="caution">
    <text evidence="7">The sequence shown here is derived from an EMBL/GenBank/DDBJ whole genome shotgun (WGS) entry which is preliminary data.</text>
</comment>
<keyword evidence="8" id="KW-1185">Reference proteome</keyword>
<keyword evidence="4 5" id="KW-0119">Carbohydrate metabolism</keyword>
<dbReference type="EC" id="3.5.1.25" evidence="7"/>
<dbReference type="EMBL" id="JBHTGQ010000022">
    <property type="protein sequence ID" value="MFC7750269.1"/>
    <property type="molecule type" value="Genomic_DNA"/>
</dbReference>
<dbReference type="PIRSF" id="PIRSF038994">
    <property type="entry name" value="NagA"/>
    <property type="match status" value="1"/>
</dbReference>
<evidence type="ECO:0000313" key="7">
    <source>
        <dbReference type="EMBL" id="MFC7750269.1"/>
    </source>
</evidence>
<name>A0ABW2V284_9BACL</name>
<dbReference type="Gene3D" id="3.20.20.140">
    <property type="entry name" value="Metal-dependent hydrolases"/>
    <property type="match status" value="1"/>
</dbReference>
<reference evidence="8" key="1">
    <citation type="journal article" date="2019" name="Int. J. Syst. Evol. Microbiol.">
        <title>The Global Catalogue of Microorganisms (GCM) 10K type strain sequencing project: providing services to taxonomists for standard genome sequencing and annotation.</title>
        <authorList>
            <consortium name="The Broad Institute Genomics Platform"/>
            <consortium name="The Broad Institute Genome Sequencing Center for Infectious Disease"/>
            <person name="Wu L."/>
            <person name="Ma J."/>
        </authorList>
    </citation>
    <scope>NUCLEOTIDE SEQUENCE [LARGE SCALE GENOMIC DNA]</scope>
    <source>
        <strain evidence="8">JCM 18657</strain>
    </source>
</reference>
<accession>A0ABW2V284</accession>
<evidence type="ECO:0000256" key="2">
    <source>
        <dbReference type="ARBA" id="ARBA00022723"/>
    </source>
</evidence>
<organism evidence="7 8">
    <name type="scientific">Paenibacillus thermoaerophilus</name>
    <dbReference type="NCBI Taxonomy" id="1215385"/>
    <lineage>
        <taxon>Bacteria</taxon>
        <taxon>Bacillati</taxon>
        <taxon>Bacillota</taxon>
        <taxon>Bacilli</taxon>
        <taxon>Bacillales</taxon>
        <taxon>Paenibacillaceae</taxon>
        <taxon>Paenibacillus</taxon>
    </lineage>
</organism>
<keyword evidence="2" id="KW-0479">Metal-binding</keyword>
<dbReference type="GO" id="GO:0008448">
    <property type="term" value="F:N-acetylglucosamine-6-phosphate deacetylase activity"/>
    <property type="evidence" value="ECO:0007669"/>
    <property type="project" value="UniProtKB-EC"/>
</dbReference>
<evidence type="ECO:0000313" key="8">
    <source>
        <dbReference type="Proteomes" id="UP001596528"/>
    </source>
</evidence>
<dbReference type="InterPro" id="IPR032466">
    <property type="entry name" value="Metal_Hydrolase"/>
</dbReference>
<evidence type="ECO:0000256" key="4">
    <source>
        <dbReference type="ARBA" id="ARBA00023277"/>
    </source>
</evidence>
<dbReference type="InterPro" id="IPR006680">
    <property type="entry name" value="Amidohydro-rel"/>
</dbReference>